<dbReference type="RefSeq" id="WP_017217733.1">
    <property type="nucleotide sequence ID" value="NZ_PNED01000064.1"/>
</dbReference>
<dbReference type="InterPro" id="IPR016181">
    <property type="entry name" value="Acyl_CoA_acyltransferase"/>
</dbReference>
<dbReference type="InterPro" id="IPR000182">
    <property type="entry name" value="GNAT_dom"/>
</dbReference>
<evidence type="ECO:0000313" key="2">
    <source>
        <dbReference type="EMBL" id="TMN74258.1"/>
    </source>
</evidence>
<dbReference type="Proteomes" id="UP000305423">
    <property type="component" value="Unassembled WGS sequence"/>
</dbReference>
<proteinExistence type="predicted"/>
<dbReference type="SUPFAM" id="SSF55729">
    <property type="entry name" value="Acyl-CoA N-acyltransferases (Nat)"/>
    <property type="match status" value="1"/>
</dbReference>
<organism evidence="2 3">
    <name type="scientific">Pseudoalteromonas piscicida</name>
    <dbReference type="NCBI Taxonomy" id="43662"/>
    <lineage>
        <taxon>Bacteria</taxon>
        <taxon>Pseudomonadati</taxon>
        <taxon>Pseudomonadota</taxon>
        <taxon>Gammaproteobacteria</taxon>
        <taxon>Alteromonadales</taxon>
        <taxon>Pseudoalteromonadaceae</taxon>
        <taxon>Pseudoalteromonas</taxon>
    </lineage>
</organism>
<dbReference type="PANTHER" id="PTHR43415:SF3">
    <property type="entry name" value="GNAT-FAMILY ACETYLTRANSFERASE"/>
    <property type="match status" value="1"/>
</dbReference>
<dbReference type="EMBL" id="PNEL01000058">
    <property type="protein sequence ID" value="TMN74258.1"/>
    <property type="molecule type" value="Genomic_DNA"/>
</dbReference>
<comment type="caution">
    <text evidence="2">The sequence shown here is derived from an EMBL/GenBank/DDBJ whole genome shotgun (WGS) entry which is preliminary data.</text>
</comment>
<evidence type="ECO:0000313" key="3">
    <source>
        <dbReference type="Proteomes" id="UP000305423"/>
    </source>
</evidence>
<feature type="domain" description="N-acetyltransferase" evidence="1">
    <location>
        <begin position="3"/>
        <end position="147"/>
    </location>
</feature>
<evidence type="ECO:0000259" key="1">
    <source>
        <dbReference type="PROSITE" id="PS51186"/>
    </source>
</evidence>
<reference evidence="3" key="2">
    <citation type="submission" date="2019-06" db="EMBL/GenBank/DDBJ databases">
        <title>Co-occurence of chitin degradation, pigmentation and bioactivity in marine Pseudoalteromonas.</title>
        <authorList>
            <person name="Sonnenschein E.C."/>
            <person name="Bech P.K."/>
        </authorList>
    </citation>
    <scope>NUCLEOTIDE SEQUENCE [LARGE SCALE GENOMIC DNA]</scope>
    <source>
        <strain evidence="3">S1607</strain>
    </source>
</reference>
<dbReference type="Pfam" id="PF00583">
    <property type="entry name" value="Acetyltransf_1"/>
    <property type="match status" value="1"/>
</dbReference>
<protein>
    <submittedName>
        <fullName evidence="2">GNAT family N-acetyltransferase</fullName>
    </submittedName>
</protein>
<accession>A0AAQ2EQM8</accession>
<reference evidence="2 3" key="1">
    <citation type="submission" date="2017-12" db="EMBL/GenBank/DDBJ databases">
        <authorList>
            <person name="Paulsen S."/>
            <person name="Gram L.K."/>
        </authorList>
    </citation>
    <scope>NUCLEOTIDE SEQUENCE [LARGE SCALE GENOMIC DNA]</scope>
    <source>
        <strain evidence="2 3">S1607</strain>
    </source>
</reference>
<sequence>MVTLVRGVFTQLPALSKMENADDNKEFILSNSLLAHQQLFSESNIHYLTIHSGSEIVGFIILAVEPELKSVEFRRIVVAKKGLGIGQEAIKQMEKYVLEELCITRIWLDVFADNTRAQYIYQKLGYQQFDTMLYDNRILLLFEKHLH</sequence>
<dbReference type="Gene3D" id="3.40.630.30">
    <property type="match status" value="1"/>
</dbReference>
<dbReference type="CDD" id="cd04301">
    <property type="entry name" value="NAT_SF"/>
    <property type="match status" value="1"/>
</dbReference>
<dbReference type="PROSITE" id="PS51186">
    <property type="entry name" value="GNAT"/>
    <property type="match status" value="1"/>
</dbReference>
<dbReference type="GO" id="GO:0016747">
    <property type="term" value="F:acyltransferase activity, transferring groups other than amino-acyl groups"/>
    <property type="evidence" value="ECO:0007669"/>
    <property type="project" value="InterPro"/>
</dbReference>
<dbReference type="PANTHER" id="PTHR43415">
    <property type="entry name" value="SPERMIDINE N(1)-ACETYLTRANSFERASE"/>
    <property type="match status" value="1"/>
</dbReference>
<dbReference type="AlphaFoldDB" id="A0AAQ2EQM8"/>
<name>A0AAQ2EQM8_PSEO7</name>
<gene>
    <name evidence="2" type="ORF">CWB74_19215</name>
</gene>